<dbReference type="EMBL" id="CAAALY010098604">
    <property type="protein sequence ID" value="VEL28904.1"/>
    <property type="molecule type" value="Genomic_DNA"/>
</dbReference>
<sequence length="447" mass="48094">MAANDGHDYGVSLPNEKVSSKPSAPLSSQPAAQPAHPGVSGEKTEINQSDGSANMNLIEFSTNQQSAIVTEATSRLDHVEADNCLLIQLDPFEEVTKKALCETPNPNKMKDLISEELVENEEEKNAAESFGIIGKDIVVNETIFQTIFTMAVEEKEDPTGGKLEEGNGCVEARLHPVGQPMPLDEVEGIDKNLFLQDLHLVAETMKEGETNLAECKQTNEIMPFYQHTTTEIKMTTIQTLEHSKSIDNSEKIKSARKLLGFMDAPSSKSTSLEELNKAQKVIQNQTSCQPTTSASGELGDHEGKPEAYKELEGKTKDELSRGSVELAAAKKEAPSPKGMNIFGRLKQSIFAKQPKVGSSELDGQTSGQQSPLISSVSVEKIVESDPSKKPGLEPTKAAGLQSDPFASDQEEVKLMPAKGTVSTMPLLPSGREGATTTPSCEVAASII</sequence>
<feature type="region of interest" description="Disordered" evidence="1">
    <location>
        <begin position="284"/>
        <end position="304"/>
    </location>
</feature>
<evidence type="ECO:0000313" key="2">
    <source>
        <dbReference type="EMBL" id="VEL28904.1"/>
    </source>
</evidence>
<evidence type="ECO:0000313" key="3">
    <source>
        <dbReference type="Proteomes" id="UP000784294"/>
    </source>
</evidence>
<feature type="region of interest" description="Disordered" evidence="1">
    <location>
        <begin position="1"/>
        <end position="49"/>
    </location>
</feature>
<name>A0A448X5Y7_9PLAT</name>
<feature type="compositionally biased region" description="Basic and acidic residues" evidence="1">
    <location>
        <begin position="380"/>
        <end position="391"/>
    </location>
</feature>
<feature type="compositionally biased region" description="Polar residues" evidence="1">
    <location>
        <begin position="361"/>
        <end position="372"/>
    </location>
</feature>
<gene>
    <name evidence="2" type="ORF">PXEA_LOCUS22344</name>
</gene>
<feature type="compositionally biased region" description="Polar residues" evidence="1">
    <location>
        <begin position="284"/>
        <end position="295"/>
    </location>
</feature>
<keyword evidence="3" id="KW-1185">Reference proteome</keyword>
<feature type="compositionally biased region" description="Low complexity" evidence="1">
    <location>
        <begin position="20"/>
        <end position="37"/>
    </location>
</feature>
<dbReference type="AlphaFoldDB" id="A0A448X5Y7"/>
<comment type="caution">
    <text evidence="2">The sequence shown here is derived from an EMBL/GenBank/DDBJ whole genome shotgun (WGS) entry which is preliminary data.</text>
</comment>
<organism evidence="2 3">
    <name type="scientific">Protopolystoma xenopodis</name>
    <dbReference type="NCBI Taxonomy" id="117903"/>
    <lineage>
        <taxon>Eukaryota</taxon>
        <taxon>Metazoa</taxon>
        <taxon>Spiralia</taxon>
        <taxon>Lophotrochozoa</taxon>
        <taxon>Platyhelminthes</taxon>
        <taxon>Monogenea</taxon>
        <taxon>Polyopisthocotylea</taxon>
        <taxon>Polystomatidea</taxon>
        <taxon>Polystomatidae</taxon>
        <taxon>Protopolystoma</taxon>
    </lineage>
</organism>
<proteinExistence type="predicted"/>
<evidence type="ECO:0000256" key="1">
    <source>
        <dbReference type="SAM" id="MobiDB-lite"/>
    </source>
</evidence>
<protein>
    <submittedName>
        <fullName evidence="2">Uncharacterized protein</fullName>
    </submittedName>
</protein>
<dbReference type="Proteomes" id="UP000784294">
    <property type="component" value="Unassembled WGS sequence"/>
</dbReference>
<accession>A0A448X5Y7</accession>
<reference evidence="2" key="1">
    <citation type="submission" date="2018-11" db="EMBL/GenBank/DDBJ databases">
        <authorList>
            <consortium name="Pathogen Informatics"/>
        </authorList>
    </citation>
    <scope>NUCLEOTIDE SEQUENCE</scope>
</reference>
<feature type="non-terminal residue" evidence="2">
    <location>
        <position position="447"/>
    </location>
</feature>
<feature type="region of interest" description="Disordered" evidence="1">
    <location>
        <begin position="356"/>
        <end position="447"/>
    </location>
</feature>